<dbReference type="AlphaFoldDB" id="A1ZT03"/>
<proteinExistence type="predicted"/>
<accession>A1ZT03</accession>
<reference evidence="1 2" key="1">
    <citation type="submission" date="2007-01" db="EMBL/GenBank/DDBJ databases">
        <authorList>
            <person name="Haygood M."/>
            <person name="Podell S."/>
            <person name="Anderson C."/>
            <person name="Hopkinson B."/>
            <person name="Roe K."/>
            <person name="Barbeau K."/>
            <person name="Gaasterland T."/>
            <person name="Ferriera S."/>
            <person name="Johnson J."/>
            <person name="Kravitz S."/>
            <person name="Beeson K."/>
            <person name="Sutton G."/>
            <person name="Rogers Y.-H."/>
            <person name="Friedman R."/>
            <person name="Frazier M."/>
            <person name="Venter J.C."/>
        </authorList>
    </citation>
    <scope>NUCLEOTIDE SEQUENCE [LARGE SCALE GENOMIC DNA]</scope>
    <source>
        <strain evidence="1 2">ATCC 23134</strain>
    </source>
</reference>
<comment type="caution">
    <text evidence="1">The sequence shown here is derived from an EMBL/GenBank/DDBJ whole genome shotgun (WGS) entry which is preliminary data.</text>
</comment>
<evidence type="ECO:0000313" key="1">
    <source>
        <dbReference type="EMBL" id="EAY26567.1"/>
    </source>
</evidence>
<evidence type="ECO:0000313" key="2">
    <source>
        <dbReference type="Proteomes" id="UP000004095"/>
    </source>
</evidence>
<organism evidence="1 2">
    <name type="scientific">Microscilla marina ATCC 23134</name>
    <dbReference type="NCBI Taxonomy" id="313606"/>
    <lineage>
        <taxon>Bacteria</taxon>
        <taxon>Pseudomonadati</taxon>
        <taxon>Bacteroidota</taxon>
        <taxon>Cytophagia</taxon>
        <taxon>Cytophagales</taxon>
        <taxon>Microscillaceae</taxon>
        <taxon>Microscilla</taxon>
    </lineage>
</organism>
<sequence>MPVIWFTFGFKKVSFAPCFDDFEGIAYKLWLKRLYNYRQKKSPFCFQK</sequence>
<keyword evidence="2" id="KW-1185">Reference proteome</keyword>
<dbReference type="EMBL" id="AAWS01000033">
    <property type="protein sequence ID" value="EAY26567.1"/>
    <property type="molecule type" value="Genomic_DNA"/>
</dbReference>
<dbReference type="Proteomes" id="UP000004095">
    <property type="component" value="Unassembled WGS sequence"/>
</dbReference>
<protein>
    <submittedName>
        <fullName evidence="1">Uncharacterized protein</fullName>
    </submittedName>
</protein>
<name>A1ZT03_MICM2</name>
<gene>
    <name evidence="1" type="ORF">M23134_01737</name>
</gene>